<sequence length="89" mass="10448">MSKYQEKRVKIYDTRVENSEMKNAIPDEEITPNMPTRTNLEHKLNSDTQLEPSGKPMDKSCERHNSEHKKNSNNEGLAQLEEKHRQQEP</sequence>
<name>A0ACA9JTS7_9GLOM</name>
<evidence type="ECO:0000313" key="2">
    <source>
        <dbReference type="Proteomes" id="UP000789860"/>
    </source>
</evidence>
<keyword evidence="2" id="KW-1185">Reference proteome</keyword>
<organism evidence="1 2">
    <name type="scientific">Scutellospora calospora</name>
    <dbReference type="NCBI Taxonomy" id="85575"/>
    <lineage>
        <taxon>Eukaryota</taxon>
        <taxon>Fungi</taxon>
        <taxon>Fungi incertae sedis</taxon>
        <taxon>Mucoromycota</taxon>
        <taxon>Glomeromycotina</taxon>
        <taxon>Glomeromycetes</taxon>
        <taxon>Diversisporales</taxon>
        <taxon>Gigasporaceae</taxon>
        <taxon>Scutellospora</taxon>
    </lineage>
</organism>
<gene>
    <name evidence="1" type="ORF">SCALOS_LOCUS43</name>
</gene>
<accession>A0ACA9JTS7</accession>
<evidence type="ECO:0000313" key="1">
    <source>
        <dbReference type="EMBL" id="CAG8434271.1"/>
    </source>
</evidence>
<protein>
    <submittedName>
        <fullName evidence="1">11189_t:CDS:1</fullName>
    </submittedName>
</protein>
<dbReference type="Proteomes" id="UP000789860">
    <property type="component" value="Unassembled WGS sequence"/>
</dbReference>
<dbReference type="EMBL" id="CAJVPM010000013">
    <property type="protein sequence ID" value="CAG8434271.1"/>
    <property type="molecule type" value="Genomic_DNA"/>
</dbReference>
<comment type="caution">
    <text evidence="1">The sequence shown here is derived from an EMBL/GenBank/DDBJ whole genome shotgun (WGS) entry which is preliminary data.</text>
</comment>
<reference evidence="1" key="1">
    <citation type="submission" date="2021-06" db="EMBL/GenBank/DDBJ databases">
        <authorList>
            <person name="Kallberg Y."/>
            <person name="Tangrot J."/>
            <person name="Rosling A."/>
        </authorList>
    </citation>
    <scope>NUCLEOTIDE SEQUENCE</scope>
    <source>
        <strain evidence="1">AU212A</strain>
    </source>
</reference>
<proteinExistence type="predicted"/>